<dbReference type="InterPro" id="IPR001368">
    <property type="entry name" value="TNFR/NGFR_Cys_rich_reg"/>
</dbReference>
<gene>
    <name evidence="6" type="ORF">HF521_007238</name>
</gene>
<protein>
    <recommendedName>
        <fullName evidence="5">TNFR-Cys domain-containing protein</fullName>
    </recommendedName>
</protein>
<feature type="domain" description="TNFR-Cys" evidence="5">
    <location>
        <begin position="248"/>
        <end position="283"/>
    </location>
</feature>
<keyword evidence="1" id="KW-1015">Disulfide bond</keyword>
<feature type="repeat" description="TNFR-Cys" evidence="1">
    <location>
        <begin position="285"/>
        <end position="325"/>
    </location>
</feature>
<evidence type="ECO:0000256" key="3">
    <source>
        <dbReference type="SAM" id="Phobius"/>
    </source>
</evidence>
<accession>A0A8T0ASX1</accession>
<dbReference type="GO" id="GO:0002720">
    <property type="term" value="P:positive regulation of cytokine production involved in immune response"/>
    <property type="evidence" value="ECO:0007669"/>
    <property type="project" value="TreeGrafter"/>
</dbReference>
<dbReference type="GO" id="GO:0050829">
    <property type="term" value="P:defense response to Gram-negative bacterium"/>
    <property type="evidence" value="ECO:0007669"/>
    <property type="project" value="TreeGrafter"/>
</dbReference>
<feature type="region of interest" description="Disordered" evidence="2">
    <location>
        <begin position="419"/>
        <end position="471"/>
    </location>
</feature>
<comment type="caution">
    <text evidence="6">The sequence shown here is derived from an EMBL/GenBank/DDBJ whole genome shotgun (WGS) entry which is preliminary data.</text>
</comment>
<feature type="transmembrane region" description="Helical" evidence="3">
    <location>
        <begin position="191"/>
        <end position="212"/>
    </location>
</feature>
<feature type="compositionally biased region" description="Polar residues" evidence="2">
    <location>
        <begin position="424"/>
        <end position="435"/>
    </location>
</feature>
<proteinExistence type="predicted"/>
<evidence type="ECO:0000313" key="6">
    <source>
        <dbReference type="EMBL" id="KAF7695515.1"/>
    </source>
</evidence>
<organism evidence="6 7">
    <name type="scientific">Silurus meridionalis</name>
    <name type="common">Southern catfish</name>
    <name type="synonym">Silurus soldatovi meridionalis</name>
    <dbReference type="NCBI Taxonomy" id="175797"/>
    <lineage>
        <taxon>Eukaryota</taxon>
        <taxon>Metazoa</taxon>
        <taxon>Chordata</taxon>
        <taxon>Craniata</taxon>
        <taxon>Vertebrata</taxon>
        <taxon>Euteleostomi</taxon>
        <taxon>Actinopterygii</taxon>
        <taxon>Neopterygii</taxon>
        <taxon>Teleostei</taxon>
        <taxon>Ostariophysi</taxon>
        <taxon>Siluriformes</taxon>
        <taxon>Siluridae</taxon>
        <taxon>Silurus</taxon>
    </lineage>
</organism>
<feature type="signal peptide" evidence="4">
    <location>
        <begin position="1"/>
        <end position="17"/>
    </location>
</feature>
<evidence type="ECO:0000256" key="2">
    <source>
        <dbReference type="SAM" id="MobiDB-lite"/>
    </source>
</evidence>
<feature type="disulfide bond" evidence="1">
    <location>
        <begin position="304"/>
        <end position="317"/>
    </location>
</feature>
<feature type="disulfide bond" evidence="1">
    <location>
        <begin position="80"/>
        <end position="93"/>
    </location>
</feature>
<dbReference type="SUPFAM" id="SSF57586">
    <property type="entry name" value="TNF receptor-like"/>
    <property type="match status" value="4"/>
</dbReference>
<keyword evidence="4" id="KW-0732">Signal</keyword>
<feature type="transmembrane region" description="Helical" evidence="3">
    <location>
        <begin position="224"/>
        <end position="241"/>
    </location>
</feature>
<dbReference type="AlphaFoldDB" id="A0A8T0ASX1"/>
<feature type="disulfide bond" evidence="1">
    <location>
        <begin position="265"/>
        <end position="283"/>
    </location>
</feature>
<name>A0A8T0ASX1_SILME</name>
<dbReference type="Proteomes" id="UP000606274">
    <property type="component" value="Unassembled WGS sequence"/>
</dbReference>
<feature type="domain" description="TNFR-Cys" evidence="5">
    <location>
        <begin position="24"/>
        <end position="59"/>
    </location>
</feature>
<evidence type="ECO:0000256" key="1">
    <source>
        <dbReference type="PROSITE-ProRule" id="PRU00206"/>
    </source>
</evidence>
<feature type="disulfide bond" evidence="1">
    <location>
        <begin position="38"/>
        <end position="51"/>
    </location>
</feature>
<evidence type="ECO:0000256" key="4">
    <source>
        <dbReference type="SAM" id="SignalP"/>
    </source>
</evidence>
<feature type="chain" id="PRO_5035850041" description="TNFR-Cys domain-containing protein" evidence="4">
    <location>
        <begin position="18"/>
        <end position="471"/>
    </location>
</feature>
<keyword evidence="3" id="KW-0812">Transmembrane</keyword>
<dbReference type="PROSITE" id="PS00652">
    <property type="entry name" value="TNFR_NGFR_1"/>
    <property type="match status" value="4"/>
</dbReference>
<feature type="disulfide bond" evidence="1">
    <location>
        <begin position="41"/>
        <end position="59"/>
    </location>
</feature>
<feature type="disulfide bond" evidence="1">
    <location>
        <begin position="307"/>
        <end position="325"/>
    </location>
</feature>
<dbReference type="GO" id="GO:0009897">
    <property type="term" value="C:external side of plasma membrane"/>
    <property type="evidence" value="ECO:0007669"/>
    <property type="project" value="TreeGrafter"/>
</dbReference>
<dbReference type="Pfam" id="PF00020">
    <property type="entry name" value="TNFR_c6"/>
    <property type="match status" value="2"/>
</dbReference>
<feature type="disulfide bond" evidence="1">
    <location>
        <begin position="83"/>
        <end position="101"/>
    </location>
</feature>
<dbReference type="PANTHER" id="PTHR46838:SF1">
    <property type="entry name" value="TUMOR NECROSIS FACTOR RECEPTOR SUPERFAMILY MEMBER 14"/>
    <property type="match status" value="1"/>
</dbReference>
<keyword evidence="7" id="KW-1185">Reference proteome</keyword>
<feature type="disulfide bond" evidence="1">
    <location>
        <begin position="62"/>
        <end position="77"/>
    </location>
</feature>
<feature type="domain" description="TNFR-Cys" evidence="5">
    <location>
        <begin position="285"/>
        <end position="325"/>
    </location>
</feature>
<feature type="repeat" description="TNFR-Cys" evidence="1">
    <location>
        <begin position="61"/>
        <end position="101"/>
    </location>
</feature>
<dbReference type="GO" id="GO:2000406">
    <property type="term" value="P:positive regulation of T cell migration"/>
    <property type="evidence" value="ECO:0007669"/>
    <property type="project" value="TreeGrafter"/>
</dbReference>
<reference evidence="6" key="1">
    <citation type="submission" date="2020-08" db="EMBL/GenBank/DDBJ databases">
        <title>Chromosome-level assembly of Southern catfish (Silurus meridionalis) provides insights into visual adaptation to the nocturnal and benthic lifestyles.</title>
        <authorList>
            <person name="Zhang Y."/>
            <person name="Wang D."/>
            <person name="Peng Z."/>
        </authorList>
    </citation>
    <scope>NUCLEOTIDE SEQUENCE</scope>
    <source>
        <strain evidence="6">SWU-2019-XX</strain>
        <tissue evidence="6">Muscle</tissue>
    </source>
</reference>
<dbReference type="PANTHER" id="PTHR46838">
    <property type="entry name" value="TUMOR NECROSIS FACTOR RECEPTOR SUPERFAMILY MEMBER 14"/>
    <property type="match status" value="1"/>
</dbReference>
<feature type="repeat" description="TNFR-Cys" evidence="1">
    <location>
        <begin position="248"/>
        <end position="283"/>
    </location>
</feature>
<feature type="domain" description="TNFR-Cys" evidence="5">
    <location>
        <begin position="61"/>
        <end position="101"/>
    </location>
</feature>
<dbReference type="GO" id="GO:0046642">
    <property type="term" value="P:negative regulation of alpha-beta T cell proliferation"/>
    <property type="evidence" value="ECO:0007669"/>
    <property type="project" value="TreeGrafter"/>
</dbReference>
<keyword evidence="3" id="KW-1133">Transmembrane helix</keyword>
<feature type="disulfide bond" evidence="1">
    <location>
        <begin position="262"/>
        <end position="275"/>
    </location>
</feature>
<sequence>MKSTSLTLLFYMIGVYALNTFGATCRHGEYLSKVGECCPMCNKGFVVLRDCIGDYSTICAPCTKGTFMNVRNRLYTCFLCKTCDRGLYILQNCSTIKDTVCEVLDGYYCVQHSDGECSLAMKHSECKPGEQIITPGNKSSDTVCEACPLGFYSPKGVRCFKWNDCSLNNEIVDEEGTSITDVKCKSLRKRFGLIAAFVLIAAFLLLLLSSCLRHSGHTSRELRIMKSTFLPLHLYIIGFYACNTFGASCRHGEYLSTAGECCPMCNIGLVVFKDCVGDYSTTCIPCTKGTFMNVPNGVNTCKTCKTCGRGLYILQNCSTIKDTVCEVLDGYYCAQHSDGECSLAIKHSECKPGEQIKTPGTRVSDTVCETCLPGFYSLEGVRCIKWTDCSLNNEIVDEEGTSITDWRLIRHRRNRNNRKLRQRGSLQFPTEETNPSNSGSSSSSKVEKNQETDSPDCSQERVALDTSVNSE</sequence>
<keyword evidence="3" id="KW-0472">Membrane</keyword>
<feature type="disulfide bond" evidence="1">
    <location>
        <begin position="286"/>
        <end position="301"/>
    </location>
</feature>
<dbReference type="PROSITE" id="PS50050">
    <property type="entry name" value="TNFR_NGFR_2"/>
    <property type="match status" value="4"/>
</dbReference>
<comment type="caution">
    <text evidence="1">Lacks conserved residue(s) required for the propagation of feature annotation.</text>
</comment>
<dbReference type="SMART" id="SM00208">
    <property type="entry name" value="TNFR"/>
    <property type="match status" value="7"/>
</dbReference>
<dbReference type="GO" id="GO:0050830">
    <property type="term" value="P:defense response to Gram-positive bacterium"/>
    <property type="evidence" value="ECO:0007669"/>
    <property type="project" value="TreeGrafter"/>
</dbReference>
<dbReference type="EMBL" id="JABFDY010000017">
    <property type="protein sequence ID" value="KAF7695515.1"/>
    <property type="molecule type" value="Genomic_DNA"/>
</dbReference>
<evidence type="ECO:0000313" key="7">
    <source>
        <dbReference type="Proteomes" id="UP000606274"/>
    </source>
</evidence>
<evidence type="ECO:0000259" key="5">
    <source>
        <dbReference type="PROSITE" id="PS50050"/>
    </source>
</evidence>
<dbReference type="Gene3D" id="2.10.50.10">
    <property type="entry name" value="Tumor Necrosis Factor Receptor, subunit A, domain 2"/>
    <property type="match status" value="6"/>
</dbReference>
<feature type="repeat" description="TNFR-Cys" evidence="1">
    <location>
        <begin position="24"/>
        <end position="59"/>
    </location>
</feature>